<dbReference type="EMBL" id="MSCH01000003">
    <property type="protein sequence ID" value="PQJ54079.1"/>
    <property type="molecule type" value="Genomic_DNA"/>
</dbReference>
<comment type="similarity">
    <text evidence="1">Belongs to the SufE family.</text>
</comment>
<evidence type="ECO:0000259" key="2">
    <source>
        <dbReference type="Pfam" id="PF02657"/>
    </source>
</evidence>
<protein>
    <recommendedName>
        <fullName evidence="2">Fe-S metabolism associated domain-containing protein</fullName>
    </recommendedName>
</protein>
<dbReference type="PANTHER" id="PTHR43597">
    <property type="entry name" value="SULFUR ACCEPTOR PROTEIN CSDE"/>
    <property type="match status" value="1"/>
</dbReference>
<gene>
    <name evidence="3" type="ORF">BTO11_10730</name>
</gene>
<dbReference type="Pfam" id="PF02657">
    <property type="entry name" value="SufE"/>
    <property type="match status" value="1"/>
</dbReference>
<feature type="domain" description="Fe-S metabolism associated" evidence="2">
    <location>
        <begin position="25"/>
        <end position="143"/>
    </location>
</feature>
<dbReference type="Gene3D" id="3.90.1010.10">
    <property type="match status" value="1"/>
</dbReference>
<dbReference type="InterPro" id="IPR003808">
    <property type="entry name" value="Fe-S_metab-assoc_dom"/>
</dbReference>
<sequence>MPTDQQAVTQLSSQFTLTDIQVTDVFKQQNSWEDKFRQLMLLGKKLPQLPIEYQLEQHLVSGCESKVWLLHEWNNDKLCLIASSDAKIVKGLISVVLAAFNNKTQAQIQAFDLESYLAQLNLLNQLSPSRANGLRAIIDKINQYSR</sequence>
<dbReference type="SUPFAM" id="SSF82649">
    <property type="entry name" value="SufE/NifU"/>
    <property type="match status" value="1"/>
</dbReference>
<proteinExistence type="inferred from homology"/>
<dbReference type="RefSeq" id="WP_105052589.1">
    <property type="nucleotide sequence ID" value="NZ_BMYG01000007.1"/>
</dbReference>
<accession>A0A2S7UWD2</accession>
<evidence type="ECO:0000256" key="1">
    <source>
        <dbReference type="ARBA" id="ARBA00010282"/>
    </source>
</evidence>
<evidence type="ECO:0000313" key="3">
    <source>
        <dbReference type="EMBL" id="PQJ54079.1"/>
    </source>
</evidence>
<dbReference type="OrthoDB" id="9799320at2"/>
<name>A0A2S7UWD2_9GAMM</name>
<evidence type="ECO:0000313" key="4">
    <source>
        <dbReference type="Proteomes" id="UP000239007"/>
    </source>
</evidence>
<keyword evidence="4" id="KW-1185">Reference proteome</keyword>
<dbReference type="AlphaFoldDB" id="A0A2S7UWD2"/>
<comment type="caution">
    <text evidence="3">The sequence shown here is derived from an EMBL/GenBank/DDBJ whole genome shotgun (WGS) entry which is preliminary data.</text>
</comment>
<dbReference type="Proteomes" id="UP000239007">
    <property type="component" value="Unassembled WGS sequence"/>
</dbReference>
<dbReference type="PANTHER" id="PTHR43597:SF5">
    <property type="entry name" value="SUFE-LIKE PROTEIN 2, CHLOROPLASTIC"/>
    <property type="match status" value="1"/>
</dbReference>
<reference evidence="3 4" key="1">
    <citation type="submission" date="2016-12" db="EMBL/GenBank/DDBJ databases">
        <title>Diversity of luminous bacteria.</title>
        <authorList>
            <person name="Yoshizawa S."/>
            <person name="Kogure K."/>
        </authorList>
    </citation>
    <scope>NUCLEOTIDE SEQUENCE [LARGE SCALE GENOMIC DNA]</scope>
    <source>
        <strain evidence="3 4">SA4-48</strain>
    </source>
</reference>
<organism evidence="3 4">
    <name type="scientific">Psychrosphaera saromensis</name>
    <dbReference type="NCBI Taxonomy" id="716813"/>
    <lineage>
        <taxon>Bacteria</taxon>
        <taxon>Pseudomonadati</taxon>
        <taxon>Pseudomonadota</taxon>
        <taxon>Gammaproteobacteria</taxon>
        <taxon>Alteromonadales</taxon>
        <taxon>Pseudoalteromonadaceae</taxon>
        <taxon>Psychrosphaera</taxon>
    </lineage>
</organism>